<dbReference type="Pfam" id="PF03929">
    <property type="entry name" value="PepSY_TM"/>
    <property type="match status" value="1"/>
</dbReference>
<dbReference type="InterPro" id="IPR005625">
    <property type="entry name" value="PepSY-ass_TM"/>
</dbReference>
<feature type="transmembrane region" description="Helical" evidence="1">
    <location>
        <begin position="247"/>
        <end position="268"/>
    </location>
</feature>
<dbReference type="PANTHER" id="PTHR34219">
    <property type="entry name" value="IRON-REGULATED INNER MEMBRANE PROTEIN-RELATED"/>
    <property type="match status" value="1"/>
</dbReference>
<proteinExistence type="predicted"/>
<evidence type="ECO:0000313" key="2">
    <source>
        <dbReference type="EMBL" id="NLR91164.1"/>
    </source>
</evidence>
<sequence length="476" mass="55363">MTLYQFHRKLSLIALLPLLAWTLSGVMHPLMSNFKPKVNQRLVVNQEEKDADQLLFTADSIIKINHWKDIQSFRLVNIDSNLYYQFKKSEGNIYVNTKNGDILPNGENVYISYLASLYSGESEDKIATITEQKTFNNEYVKIARILPVYKVEYQRMDGLKVFIDTNTDQMTYATNTLRSGYQAFFLWAHSWSFLDFNTTFRLFVLGVFITICFLAGVSGILVYTKFRKTYQRQQISKVPWQRRLHRSLGIGLSFSLLLFAFSAFMHMLPKYNALDKTSFTSPTSFTPEELTFDFDSIPKGWMNIQPIKLKDKVYYQVHYKKGRSISKRYYNVATQKELSQGDSIYAVHLAQRYSGLKSIRNITPVNKFANEYGFINKLLPVQKVQFEGEGNPRWYIDTKTSFVGAIIEDKSAISGFIFAYFHKYHVFDFLGKPIRDTIMSFFALGNFMVGILGFWMYLNTKSKKRKGRKRDKVLVS</sequence>
<comment type="caution">
    <text evidence="2">The sequence shown here is derived from an EMBL/GenBank/DDBJ whole genome shotgun (WGS) entry which is preliminary data.</text>
</comment>
<feature type="transmembrane region" description="Helical" evidence="1">
    <location>
        <begin position="202"/>
        <end position="226"/>
    </location>
</feature>
<keyword evidence="1" id="KW-0812">Transmembrane</keyword>
<dbReference type="PANTHER" id="PTHR34219:SF3">
    <property type="entry name" value="BLL7967 PROTEIN"/>
    <property type="match status" value="1"/>
</dbReference>
<dbReference type="RefSeq" id="WP_168881863.1">
    <property type="nucleotide sequence ID" value="NZ_JABAIL010000002.1"/>
</dbReference>
<evidence type="ECO:0000313" key="3">
    <source>
        <dbReference type="Proteomes" id="UP000585050"/>
    </source>
</evidence>
<name>A0A7X8SJ20_9BACT</name>
<gene>
    <name evidence="2" type="ORF">HGP29_08095</name>
</gene>
<keyword evidence="3" id="KW-1185">Reference proteome</keyword>
<keyword evidence="1" id="KW-1133">Transmembrane helix</keyword>
<keyword evidence="1" id="KW-0472">Membrane</keyword>
<protein>
    <submittedName>
        <fullName evidence="2">PepSY domain-containing protein</fullName>
    </submittedName>
</protein>
<dbReference type="Proteomes" id="UP000585050">
    <property type="component" value="Unassembled WGS sequence"/>
</dbReference>
<evidence type="ECO:0000256" key="1">
    <source>
        <dbReference type="SAM" id="Phobius"/>
    </source>
</evidence>
<accession>A0A7X8SJ20</accession>
<dbReference type="EMBL" id="JABAIL010000002">
    <property type="protein sequence ID" value="NLR91164.1"/>
    <property type="molecule type" value="Genomic_DNA"/>
</dbReference>
<organism evidence="2 3">
    <name type="scientific">Flammeovirga agarivorans</name>
    <dbReference type="NCBI Taxonomy" id="2726742"/>
    <lineage>
        <taxon>Bacteria</taxon>
        <taxon>Pseudomonadati</taxon>
        <taxon>Bacteroidota</taxon>
        <taxon>Cytophagia</taxon>
        <taxon>Cytophagales</taxon>
        <taxon>Flammeovirgaceae</taxon>
        <taxon>Flammeovirga</taxon>
    </lineage>
</organism>
<feature type="transmembrane region" description="Helical" evidence="1">
    <location>
        <begin position="438"/>
        <end position="458"/>
    </location>
</feature>
<reference evidence="2 3" key="1">
    <citation type="submission" date="2020-04" db="EMBL/GenBank/DDBJ databases">
        <title>Flammeovirga sp. SR4, a novel species isolated from seawater.</title>
        <authorList>
            <person name="Wang X."/>
        </authorList>
    </citation>
    <scope>NUCLEOTIDE SEQUENCE [LARGE SCALE GENOMIC DNA]</scope>
    <source>
        <strain evidence="2 3">SR4</strain>
    </source>
</reference>
<dbReference type="AlphaFoldDB" id="A0A7X8SJ20"/>